<feature type="compositionally biased region" description="Basic and acidic residues" evidence="8">
    <location>
        <begin position="72"/>
        <end position="83"/>
    </location>
</feature>
<evidence type="ECO:0000256" key="7">
    <source>
        <dbReference type="PROSITE-ProRule" id="PRU00339"/>
    </source>
</evidence>
<dbReference type="GO" id="GO:0005737">
    <property type="term" value="C:cytoplasm"/>
    <property type="evidence" value="ECO:0007669"/>
    <property type="project" value="UniProtKB-SubCell"/>
</dbReference>
<feature type="domain" description="F-box protein Hrt3/FBXO9 C-terminal" evidence="10">
    <location>
        <begin position="252"/>
        <end position="304"/>
    </location>
</feature>
<dbReference type="GO" id="GO:0019005">
    <property type="term" value="C:SCF ubiquitin ligase complex"/>
    <property type="evidence" value="ECO:0007669"/>
    <property type="project" value="TreeGrafter"/>
</dbReference>
<dbReference type="PROSITE" id="PS50005">
    <property type="entry name" value="TPR"/>
    <property type="match status" value="1"/>
</dbReference>
<protein>
    <recommendedName>
        <fullName evidence="3">F-box only protein 9</fullName>
    </recommendedName>
</protein>
<dbReference type="CDD" id="cd22089">
    <property type="entry name" value="F-box_FBXO9"/>
    <property type="match status" value="1"/>
</dbReference>
<dbReference type="SUPFAM" id="SSF81383">
    <property type="entry name" value="F-box domain"/>
    <property type="match status" value="1"/>
</dbReference>
<feature type="region of interest" description="Disordered" evidence="8">
    <location>
        <begin position="60"/>
        <end position="83"/>
    </location>
</feature>
<feature type="compositionally biased region" description="Acidic residues" evidence="8">
    <location>
        <begin position="23"/>
        <end position="32"/>
    </location>
</feature>
<reference evidence="11" key="1">
    <citation type="submission" date="2015-12" db="EMBL/GenBank/DDBJ databases">
        <title>De novo transcriptome assembly of four potential Pierce s Disease insect vectors from Arizona vineyards.</title>
        <authorList>
            <person name="Tassone E.E."/>
        </authorList>
    </citation>
    <scope>NUCLEOTIDE SEQUENCE</scope>
</reference>
<evidence type="ECO:0000313" key="11">
    <source>
        <dbReference type="EMBL" id="JAS29473.1"/>
    </source>
</evidence>
<dbReference type="Pfam" id="PF19270">
    <property type="entry name" value="FBO_C"/>
    <property type="match status" value="1"/>
</dbReference>
<feature type="compositionally biased region" description="Low complexity" evidence="8">
    <location>
        <begin position="1"/>
        <end position="18"/>
    </location>
</feature>
<evidence type="ECO:0000256" key="1">
    <source>
        <dbReference type="ARBA" id="ARBA00004496"/>
    </source>
</evidence>
<keyword evidence="5" id="KW-0833">Ubl conjugation pathway</keyword>
<dbReference type="GO" id="GO:0031146">
    <property type="term" value="P:SCF-dependent proteasomal ubiquitin-dependent protein catabolic process"/>
    <property type="evidence" value="ECO:0007669"/>
    <property type="project" value="TreeGrafter"/>
</dbReference>
<dbReference type="InterPro" id="IPR036181">
    <property type="entry name" value="MIT_dom_sf"/>
</dbReference>
<dbReference type="PANTHER" id="PTHR12874">
    <property type="entry name" value="F-BOX ONLY PROTEIN 48-RELATED"/>
    <property type="match status" value="1"/>
</dbReference>
<comment type="pathway">
    <text evidence="2">Protein modification; protein ubiquitination.</text>
</comment>
<dbReference type="InterPro" id="IPR045464">
    <property type="entry name" value="Hrt3/FBXO9_C"/>
</dbReference>
<proteinExistence type="predicted"/>
<organism evidence="11">
    <name type="scientific">Clastoptera arizonana</name>
    <name type="common">Arizona spittle bug</name>
    <dbReference type="NCBI Taxonomy" id="38151"/>
    <lineage>
        <taxon>Eukaryota</taxon>
        <taxon>Metazoa</taxon>
        <taxon>Ecdysozoa</taxon>
        <taxon>Arthropoda</taxon>
        <taxon>Hexapoda</taxon>
        <taxon>Insecta</taxon>
        <taxon>Pterygota</taxon>
        <taxon>Neoptera</taxon>
        <taxon>Paraneoptera</taxon>
        <taxon>Hemiptera</taxon>
        <taxon>Auchenorrhyncha</taxon>
        <taxon>Cercopoidea</taxon>
        <taxon>Clastopteridae</taxon>
        <taxon>Clastoptera</taxon>
    </lineage>
</organism>
<dbReference type="InterPro" id="IPR011990">
    <property type="entry name" value="TPR-like_helical_dom_sf"/>
</dbReference>
<sequence>MSNLNGSISSDGGSSSHGQSGGVDEDSDDQEDSSSSNLFQQGNSDLASFRAQWQKELQYSPNVGQKLSETSIKSRKEEDDTNENKAKDLFLKGVEHEQKGKLYEAIQFYRRAVQLVPDIEFKIYESTKQKQRLDIPETEDVQECIEVLNSGEEEFNPELTDLLSHLQKIVNRTGYIFTPKIHQTETHISALPTEIIIYILRWVVSSDLDLRALEVCSLVCRGLYICSRDSEIWRLACIRIWGVNCGGLSLYNSWREMFILRPRLNFNGCYISKTSYIRHGENSFQDRFYRPWHFVQYYRYLRFFS</sequence>
<evidence type="ECO:0000256" key="8">
    <source>
        <dbReference type="SAM" id="MobiDB-lite"/>
    </source>
</evidence>
<dbReference type="InterPro" id="IPR019734">
    <property type="entry name" value="TPR_rpt"/>
</dbReference>
<feature type="domain" description="F-box" evidence="9">
    <location>
        <begin position="188"/>
        <end position="239"/>
    </location>
</feature>
<dbReference type="UniPathway" id="UPA00143"/>
<evidence type="ECO:0000256" key="3">
    <source>
        <dbReference type="ARBA" id="ARBA00019775"/>
    </source>
</evidence>
<evidence type="ECO:0000256" key="4">
    <source>
        <dbReference type="ARBA" id="ARBA00022490"/>
    </source>
</evidence>
<evidence type="ECO:0000259" key="9">
    <source>
        <dbReference type="Pfam" id="PF12937"/>
    </source>
</evidence>
<dbReference type="GO" id="GO:0016567">
    <property type="term" value="P:protein ubiquitination"/>
    <property type="evidence" value="ECO:0007669"/>
    <property type="project" value="UniProtKB-UniPathway"/>
</dbReference>
<feature type="compositionally biased region" description="Polar residues" evidence="8">
    <location>
        <begin position="60"/>
        <end position="71"/>
    </location>
</feature>
<dbReference type="AlphaFoldDB" id="A0A1B6DUW8"/>
<gene>
    <name evidence="11" type="ORF">g.19403</name>
</gene>
<dbReference type="SUPFAM" id="SSF116846">
    <property type="entry name" value="MIT domain"/>
    <property type="match status" value="1"/>
</dbReference>
<feature type="region of interest" description="Disordered" evidence="8">
    <location>
        <begin position="1"/>
        <end position="41"/>
    </location>
</feature>
<comment type="subcellular location">
    <subcellularLocation>
        <location evidence="1">Cytoplasm</location>
    </subcellularLocation>
</comment>
<keyword evidence="4" id="KW-0963">Cytoplasm</keyword>
<evidence type="ECO:0000256" key="6">
    <source>
        <dbReference type="ARBA" id="ARBA00022803"/>
    </source>
</evidence>
<name>A0A1B6DUW8_9HEMI</name>
<dbReference type="InterPro" id="IPR036047">
    <property type="entry name" value="F-box-like_dom_sf"/>
</dbReference>
<dbReference type="Gene3D" id="1.20.1280.50">
    <property type="match status" value="1"/>
</dbReference>
<accession>A0A1B6DUW8</accession>
<dbReference type="EMBL" id="GEDC01007825">
    <property type="protein sequence ID" value="JAS29473.1"/>
    <property type="molecule type" value="Transcribed_RNA"/>
</dbReference>
<evidence type="ECO:0000259" key="10">
    <source>
        <dbReference type="Pfam" id="PF19270"/>
    </source>
</evidence>
<keyword evidence="6 7" id="KW-0802">TPR repeat</keyword>
<evidence type="ECO:0000256" key="5">
    <source>
        <dbReference type="ARBA" id="ARBA00022786"/>
    </source>
</evidence>
<dbReference type="SMART" id="SM00028">
    <property type="entry name" value="TPR"/>
    <property type="match status" value="1"/>
</dbReference>
<dbReference type="Gene3D" id="1.25.40.10">
    <property type="entry name" value="Tetratricopeptide repeat domain"/>
    <property type="match status" value="1"/>
</dbReference>
<feature type="repeat" description="TPR" evidence="7">
    <location>
        <begin position="86"/>
        <end position="119"/>
    </location>
</feature>
<dbReference type="Pfam" id="PF12937">
    <property type="entry name" value="F-box-like"/>
    <property type="match status" value="1"/>
</dbReference>
<evidence type="ECO:0000256" key="2">
    <source>
        <dbReference type="ARBA" id="ARBA00004906"/>
    </source>
</evidence>
<dbReference type="InterPro" id="IPR001810">
    <property type="entry name" value="F-box_dom"/>
</dbReference>
<dbReference type="PANTHER" id="PTHR12874:SF29">
    <property type="entry name" value="F-BOX ONLY PROTEIN 9"/>
    <property type="match status" value="1"/>
</dbReference>
<dbReference type="FunFam" id="1.20.1280.50:FF:000012">
    <property type="entry name" value="F-box only protein 9"/>
    <property type="match status" value="1"/>
</dbReference>